<dbReference type="VEuPathDB" id="FungiDB:CLCR_08112"/>
<feature type="region of interest" description="Disordered" evidence="2">
    <location>
        <begin position="87"/>
        <end position="125"/>
    </location>
</feature>
<dbReference type="Pfam" id="PF04082">
    <property type="entry name" value="Fungal_trans"/>
    <property type="match status" value="1"/>
</dbReference>
<dbReference type="CDD" id="cd12148">
    <property type="entry name" value="fungal_TF_MHR"/>
    <property type="match status" value="1"/>
</dbReference>
<dbReference type="PANTHER" id="PTHR47654:SF5">
    <property type="entry name" value="TRANSCRIPTION FACTOR DOMAIN-CONTAINING PROTEIN"/>
    <property type="match status" value="1"/>
</dbReference>
<evidence type="ECO:0000313" key="4">
    <source>
        <dbReference type="EMBL" id="OCT51908.1"/>
    </source>
</evidence>
<organism evidence="4 5">
    <name type="scientific">Cladophialophora carrionii</name>
    <dbReference type="NCBI Taxonomy" id="86049"/>
    <lineage>
        <taxon>Eukaryota</taxon>
        <taxon>Fungi</taxon>
        <taxon>Dikarya</taxon>
        <taxon>Ascomycota</taxon>
        <taxon>Pezizomycotina</taxon>
        <taxon>Eurotiomycetes</taxon>
        <taxon>Chaetothyriomycetidae</taxon>
        <taxon>Chaetothyriales</taxon>
        <taxon>Herpotrichiellaceae</taxon>
        <taxon>Cladophialophora</taxon>
    </lineage>
</organism>
<feature type="region of interest" description="Disordered" evidence="2">
    <location>
        <begin position="1"/>
        <end position="24"/>
    </location>
</feature>
<keyword evidence="5" id="KW-1185">Reference proteome</keyword>
<dbReference type="GO" id="GO:0008270">
    <property type="term" value="F:zinc ion binding"/>
    <property type="evidence" value="ECO:0007669"/>
    <property type="project" value="InterPro"/>
</dbReference>
<accession>A0A1C1CTS8</accession>
<dbReference type="VEuPathDB" id="FungiDB:G647_06219"/>
<dbReference type="AlphaFoldDB" id="A0A1C1CTS8"/>
<dbReference type="SMART" id="SM00906">
    <property type="entry name" value="Fungal_trans"/>
    <property type="match status" value="1"/>
</dbReference>
<name>A0A1C1CTS8_9EURO</name>
<dbReference type="OrthoDB" id="5296287at2759"/>
<dbReference type="eggNOG" id="ENOG502RZ6G">
    <property type="taxonomic scope" value="Eukaryota"/>
</dbReference>
<dbReference type="GO" id="GO:0003677">
    <property type="term" value="F:DNA binding"/>
    <property type="evidence" value="ECO:0007669"/>
    <property type="project" value="InterPro"/>
</dbReference>
<dbReference type="Proteomes" id="UP000094526">
    <property type="component" value="Unassembled WGS sequence"/>
</dbReference>
<dbReference type="InterPro" id="IPR007219">
    <property type="entry name" value="XnlR_reg_dom"/>
</dbReference>
<feature type="compositionally biased region" description="Polar residues" evidence="2">
    <location>
        <begin position="88"/>
        <end position="101"/>
    </location>
</feature>
<proteinExistence type="predicted"/>
<protein>
    <recommendedName>
        <fullName evidence="3">Xylanolytic transcriptional activator regulatory domain-containing protein</fullName>
    </recommendedName>
</protein>
<reference evidence="5" key="1">
    <citation type="submission" date="2015-07" db="EMBL/GenBank/DDBJ databases">
        <authorList>
            <person name="Teixeira M.M."/>
            <person name="Souza R.C."/>
            <person name="Almeida L.G."/>
            <person name="Vicente V.A."/>
            <person name="de Hoog S."/>
            <person name="Bocca A.L."/>
            <person name="de Almeida S.R."/>
            <person name="Vasconcelos A.T."/>
            <person name="Felipe M.S."/>
        </authorList>
    </citation>
    <scope>NUCLEOTIDE SEQUENCE [LARGE SCALE GENOMIC DNA]</scope>
    <source>
        <strain evidence="5">KSF</strain>
    </source>
</reference>
<gene>
    <name evidence="4" type="ORF">CLCR_08112</name>
</gene>
<feature type="domain" description="Xylanolytic transcriptional activator regulatory" evidence="3">
    <location>
        <begin position="332"/>
        <end position="403"/>
    </location>
</feature>
<dbReference type="InterPro" id="IPR053230">
    <property type="entry name" value="Trans_reg_galc"/>
</dbReference>
<evidence type="ECO:0000313" key="5">
    <source>
        <dbReference type="Proteomes" id="UP000094526"/>
    </source>
</evidence>
<dbReference type="GO" id="GO:0006351">
    <property type="term" value="P:DNA-templated transcription"/>
    <property type="evidence" value="ECO:0007669"/>
    <property type="project" value="InterPro"/>
</dbReference>
<evidence type="ECO:0000256" key="1">
    <source>
        <dbReference type="ARBA" id="ARBA00023242"/>
    </source>
</evidence>
<comment type="caution">
    <text evidence="4">The sequence shown here is derived from an EMBL/GenBank/DDBJ whole genome shotgun (WGS) entry which is preliminary data.</text>
</comment>
<dbReference type="PANTHER" id="PTHR47654">
    <property type="entry name" value="ZN(II)2CYS6 TRANSCRIPTION FACTOR (EUROFUNG)-RELATED"/>
    <property type="match status" value="1"/>
</dbReference>
<evidence type="ECO:0000256" key="2">
    <source>
        <dbReference type="SAM" id="MobiDB-lite"/>
    </source>
</evidence>
<evidence type="ECO:0000259" key="3">
    <source>
        <dbReference type="SMART" id="SM00906"/>
    </source>
</evidence>
<keyword evidence="1" id="KW-0539">Nucleus</keyword>
<dbReference type="EMBL" id="LGRB01000009">
    <property type="protein sequence ID" value="OCT51908.1"/>
    <property type="molecule type" value="Genomic_DNA"/>
</dbReference>
<sequence length="704" mass="79496">MGQPASSAIGREKETKSMARASVRQNERFTDTRVRDLAESLLQIEELKTKNSMLLDALKTIAASPNLDSTETGNIREMILNCELEVQGTPSMTPSTRTADSSRFPPSVESSPEDEQYTDASLGSPVGQDVLTHSIDVGRGRGAVGFIGKISEVSWIARAYSYLISPAAEDFAMREKISNHIPATQFNYFMDDEDLLSLDEDYVDALHWPGDLTARILCEAFFHALHGNFNCLARGRVLEELDKFPHNRMQLSWDQRRWLAVANLMWAIGSKWLHHAMLDDEPGMESHLVYYARARALGLDHRVMLDNPGLHGINALGLLSFYLFTNGSVSRAWSLIGLAIRNATCLGLHLRAIDRALSQVQLEERARLWFSLYSLEVAMSEVLGKPPLTSLEYTTVPVELLKSASVKDSPSDTETDDTRRLWLDFLRRRRDASQTMRGGQVPWQNFQFIGYGPPLQHISSRARLSIISNRVMTQLYMPKLSHSWSSMQKIITGLSIQLVGWENSLPEELNLKSTIAMGTDPRAKIDLALYHQSIRMILYRPCLCHIRIPNESDYSREFNLSGARSCVRAGVTMVDILPEDASAHEAYQLLPWWNLLHYIGQALGVFILELCLDMEHFDGVAAHLTPQVRKAMSYLWCLTAGSLSAYKAWRIFRHMLWILSLRVDSFDVVDILLEAHIPTGWTVNDEARLMDTLRPIGDEPMMSI</sequence>